<comment type="caution">
    <text evidence="7">The sequence shown here is derived from an EMBL/GenBank/DDBJ whole genome shotgun (WGS) entry which is preliminary data.</text>
</comment>
<evidence type="ECO:0000256" key="1">
    <source>
        <dbReference type="ARBA" id="ARBA00022741"/>
    </source>
</evidence>
<dbReference type="GO" id="GO:0006355">
    <property type="term" value="P:regulation of DNA-templated transcription"/>
    <property type="evidence" value="ECO:0007669"/>
    <property type="project" value="InterPro"/>
</dbReference>
<dbReference type="Gene3D" id="3.40.50.300">
    <property type="entry name" value="P-loop containing nucleotide triphosphate hydrolases"/>
    <property type="match status" value="1"/>
</dbReference>
<gene>
    <name evidence="7" type="ORF">IB75_02815</name>
</gene>
<dbReference type="InterPro" id="IPR058031">
    <property type="entry name" value="AAA_lid_NorR"/>
</dbReference>
<sequence length="323" mass="35669">MDGFDSLIGKAPAFEALLRSARMVAATEVTALIIGETGTGKELLAQAIHAESQRANKAFAAINCAALPEGLAESELFGHRRGAFSGAVHDHLGRFRAAEGGTVFLDEVNELSPAVQAKLLRFLESGECQAIGDTRVQHCDVRVIAATNCNLNQRIQEGRFRQDLYYRLHVVPLEIPPLRAREGDIHKLLKHFCAVFAQQHHGLTPAGFNAAALRALNLYSWPGNVRELRNFCERMMVLLPGQIITPQNLPFNIRGDLNLPPEKGEKPLITLPESGLELDRVEMELIHQAIAKTKGNRAKAARLLGISRDTLCYRLQKYTLQTN</sequence>
<dbReference type="AlphaFoldDB" id="A0A0E2Z5D3"/>
<dbReference type="EMBL" id="JPGN01000018">
    <property type="protein sequence ID" value="KFI20526.1"/>
    <property type="molecule type" value="Genomic_DNA"/>
</dbReference>
<dbReference type="GO" id="GO:0005524">
    <property type="term" value="F:ATP binding"/>
    <property type="evidence" value="ECO:0007669"/>
    <property type="project" value="UniProtKB-KW"/>
</dbReference>
<evidence type="ECO:0000313" key="8">
    <source>
        <dbReference type="Proteomes" id="UP000028839"/>
    </source>
</evidence>
<keyword evidence="3" id="KW-0805">Transcription regulation</keyword>
<dbReference type="PANTHER" id="PTHR32071">
    <property type="entry name" value="TRANSCRIPTIONAL REGULATORY PROTEIN"/>
    <property type="match status" value="1"/>
</dbReference>
<dbReference type="FunFam" id="3.40.50.300:FF:000006">
    <property type="entry name" value="DNA-binding transcriptional regulator NtrC"/>
    <property type="match status" value="1"/>
</dbReference>
<reference evidence="7 8" key="1">
    <citation type="submission" date="2014-07" db="EMBL/GenBank/DDBJ databases">
        <title>Comparative analysis of Nitrosococcus oceani genome inventories of strains from Pacific and Atlantic gyres.</title>
        <authorList>
            <person name="Lim C.K."/>
            <person name="Wang L."/>
            <person name="Sayavedra-Soto L.A."/>
            <person name="Klotz M.G."/>
        </authorList>
    </citation>
    <scope>NUCLEOTIDE SEQUENCE [LARGE SCALE GENOMIC DNA]</scope>
    <source>
        <strain evidence="7 8">C-27</strain>
    </source>
</reference>
<dbReference type="Gene3D" id="1.10.8.60">
    <property type="match status" value="1"/>
</dbReference>
<keyword evidence="2" id="KW-0067">ATP-binding</keyword>
<dbReference type="Gene3D" id="1.10.10.60">
    <property type="entry name" value="Homeodomain-like"/>
    <property type="match status" value="1"/>
</dbReference>
<accession>A0A0E2Z5D3</accession>
<dbReference type="SUPFAM" id="SSF52540">
    <property type="entry name" value="P-loop containing nucleoside triphosphate hydrolases"/>
    <property type="match status" value="1"/>
</dbReference>
<dbReference type="PROSITE" id="PS00688">
    <property type="entry name" value="SIGMA54_INTERACT_3"/>
    <property type="match status" value="1"/>
</dbReference>
<evidence type="ECO:0000256" key="2">
    <source>
        <dbReference type="ARBA" id="ARBA00022840"/>
    </source>
</evidence>
<dbReference type="InterPro" id="IPR025943">
    <property type="entry name" value="Sigma_54_int_dom_ATP-bd_2"/>
</dbReference>
<dbReference type="PROSITE" id="PS00676">
    <property type="entry name" value="SIGMA54_INTERACT_2"/>
    <property type="match status" value="1"/>
</dbReference>
<dbReference type="InterPro" id="IPR002197">
    <property type="entry name" value="HTH_Fis"/>
</dbReference>
<dbReference type="CDD" id="cd00009">
    <property type="entry name" value="AAA"/>
    <property type="match status" value="1"/>
</dbReference>
<dbReference type="InterPro" id="IPR009057">
    <property type="entry name" value="Homeodomain-like_sf"/>
</dbReference>
<evidence type="ECO:0000256" key="4">
    <source>
        <dbReference type="ARBA" id="ARBA00023125"/>
    </source>
</evidence>
<dbReference type="PRINTS" id="PR01590">
    <property type="entry name" value="HTHFIS"/>
</dbReference>
<evidence type="ECO:0000256" key="5">
    <source>
        <dbReference type="ARBA" id="ARBA00023163"/>
    </source>
</evidence>
<keyword evidence="4" id="KW-0238">DNA-binding</keyword>
<dbReference type="Pfam" id="PF02954">
    <property type="entry name" value="HTH_8"/>
    <property type="match status" value="1"/>
</dbReference>
<dbReference type="HOGENOM" id="CLU_000445_0_7_6"/>
<proteinExistence type="predicted"/>
<dbReference type="InterPro" id="IPR003593">
    <property type="entry name" value="AAA+_ATPase"/>
</dbReference>
<dbReference type="SMART" id="SM00382">
    <property type="entry name" value="AAA"/>
    <property type="match status" value="1"/>
</dbReference>
<keyword evidence="5" id="KW-0804">Transcription</keyword>
<dbReference type="InterPro" id="IPR027417">
    <property type="entry name" value="P-loop_NTPase"/>
</dbReference>
<keyword evidence="1" id="KW-0547">Nucleotide-binding</keyword>
<dbReference type="SUPFAM" id="SSF46689">
    <property type="entry name" value="Homeodomain-like"/>
    <property type="match status" value="1"/>
</dbReference>
<dbReference type="Pfam" id="PF00158">
    <property type="entry name" value="Sigma54_activat"/>
    <property type="match status" value="1"/>
</dbReference>
<protein>
    <submittedName>
        <fullName evidence="7">ATPase AAA</fullName>
    </submittedName>
</protein>
<dbReference type="PROSITE" id="PS50045">
    <property type="entry name" value="SIGMA54_INTERACT_4"/>
    <property type="match status" value="1"/>
</dbReference>
<dbReference type="Pfam" id="PF25601">
    <property type="entry name" value="AAA_lid_14"/>
    <property type="match status" value="1"/>
</dbReference>
<organism evidence="7 8">
    <name type="scientific">Nitrosococcus oceani C-27</name>
    <dbReference type="NCBI Taxonomy" id="314279"/>
    <lineage>
        <taxon>Bacteria</taxon>
        <taxon>Pseudomonadati</taxon>
        <taxon>Pseudomonadota</taxon>
        <taxon>Gammaproteobacteria</taxon>
        <taxon>Chromatiales</taxon>
        <taxon>Chromatiaceae</taxon>
        <taxon>Nitrosococcus</taxon>
    </lineage>
</organism>
<dbReference type="InterPro" id="IPR025944">
    <property type="entry name" value="Sigma_54_int_dom_CS"/>
</dbReference>
<name>A0A0E2Z5D3_9GAMM</name>
<dbReference type="InterPro" id="IPR002078">
    <property type="entry name" value="Sigma_54_int"/>
</dbReference>
<dbReference type="Proteomes" id="UP000028839">
    <property type="component" value="Unassembled WGS sequence"/>
</dbReference>
<dbReference type="OrthoDB" id="9804019at2"/>
<evidence type="ECO:0000259" key="6">
    <source>
        <dbReference type="PROSITE" id="PS50045"/>
    </source>
</evidence>
<dbReference type="GO" id="GO:0043565">
    <property type="term" value="F:sequence-specific DNA binding"/>
    <property type="evidence" value="ECO:0007669"/>
    <property type="project" value="InterPro"/>
</dbReference>
<evidence type="ECO:0000256" key="3">
    <source>
        <dbReference type="ARBA" id="ARBA00023015"/>
    </source>
</evidence>
<evidence type="ECO:0000313" key="7">
    <source>
        <dbReference type="EMBL" id="KFI20526.1"/>
    </source>
</evidence>
<feature type="domain" description="Sigma-54 factor interaction" evidence="6">
    <location>
        <begin position="7"/>
        <end position="237"/>
    </location>
</feature>